<evidence type="ECO:0000256" key="2">
    <source>
        <dbReference type="ARBA" id="ARBA00022821"/>
    </source>
</evidence>
<dbReference type="PANTHER" id="PTHR31213:SF201">
    <property type="entry name" value="OS03G0300400 PROTEIN"/>
    <property type="match status" value="1"/>
</dbReference>
<name>A0A6A1VLY3_9ROSI</name>
<dbReference type="GO" id="GO:0006952">
    <property type="term" value="P:defense response"/>
    <property type="evidence" value="ECO:0007669"/>
    <property type="project" value="UniProtKB-KW"/>
</dbReference>
<evidence type="ECO:0000259" key="4">
    <source>
        <dbReference type="SMART" id="SM01037"/>
    </source>
</evidence>
<comment type="similarity">
    <text evidence="1">Belongs to the BetVI family.</text>
</comment>
<evidence type="ECO:0000256" key="1">
    <source>
        <dbReference type="ARBA" id="ARBA00009744"/>
    </source>
</evidence>
<protein>
    <submittedName>
        <fullName evidence="5">Major pollen allergen Bet v 1-D/H</fullName>
    </submittedName>
</protein>
<keyword evidence="2" id="KW-0611">Plant defense</keyword>
<dbReference type="Pfam" id="PF00407">
    <property type="entry name" value="Bet_v_1"/>
    <property type="match status" value="1"/>
</dbReference>
<accession>A0A6A1VLY3</accession>
<evidence type="ECO:0000313" key="6">
    <source>
        <dbReference type="Proteomes" id="UP000516437"/>
    </source>
</evidence>
<dbReference type="InterPro" id="IPR023393">
    <property type="entry name" value="START-like_dom_sf"/>
</dbReference>
<dbReference type="GO" id="GO:0010427">
    <property type="term" value="F:abscisic acid binding"/>
    <property type="evidence" value="ECO:0007669"/>
    <property type="project" value="InterPro"/>
</dbReference>
<dbReference type="GO" id="GO:0038023">
    <property type="term" value="F:signaling receptor activity"/>
    <property type="evidence" value="ECO:0007669"/>
    <property type="project" value="InterPro"/>
</dbReference>
<evidence type="ECO:0000256" key="3">
    <source>
        <dbReference type="ARBA" id="ARBA00023265"/>
    </source>
</evidence>
<organism evidence="5 6">
    <name type="scientific">Morella rubra</name>
    <name type="common">Chinese bayberry</name>
    <dbReference type="NCBI Taxonomy" id="262757"/>
    <lineage>
        <taxon>Eukaryota</taxon>
        <taxon>Viridiplantae</taxon>
        <taxon>Streptophyta</taxon>
        <taxon>Embryophyta</taxon>
        <taxon>Tracheophyta</taxon>
        <taxon>Spermatophyta</taxon>
        <taxon>Magnoliopsida</taxon>
        <taxon>eudicotyledons</taxon>
        <taxon>Gunneridae</taxon>
        <taxon>Pentapetalae</taxon>
        <taxon>rosids</taxon>
        <taxon>fabids</taxon>
        <taxon>Fagales</taxon>
        <taxon>Myricaceae</taxon>
        <taxon>Morella</taxon>
    </lineage>
</organism>
<dbReference type="PRINTS" id="PR00634">
    <property type="entry name" value="BETALLERGEN"/>
</dbReference>
<dbReference type="PANTHER" id="PTHR31213">
    <property type="entry name" value="OS08G0374000 PROTEIN-RELATED"/>
    <property type="match status" value="1"/>
</dbReference>
<dbReference type="InterPro" id="IPR050279">
    <property type="entry name" value="Plant_def-hormone_signal"/>
</dbReference>
<dbReference type="InterPro" id="IPR024949">
    <property type="entry name" value="Bet_v_I_allergen"/>
</dbReference>
<dbReference type="SMART" id="SM01037">
    <property type="entry name" value="Bet_v_1"/>
    <property type="match status" value="1"/>
</dbReference>
<dbReference type="OrthoDB" id="1500546at2759"/>
<sequence>MSIGTIVCENTSPIPVERLWRASICDMRNLLPKLLPQLVRSMDILEGDGGAGTITQYNLTDAVEEFGYVKDRIELIDHEKHIFKYSVMEGGLVGVKLKSFAAEITFNSTAEGGCLAKLNIQYESLEGSLLSEEDVTSIKEGNMAMMKTVEAYLLANPDAYV</sequence>
<gene>
    <name evidence="5" type="ORF">CJ030_MR5G017182</name>
</gene>
<dbReference type="AlphaFoldDB" id="A0A6A1VLY3"/>
<dbReference type="GO" id="GO:0004864">
    <property type="term" value="F:protein phosphatase inhibitor activity"/>
    <property type="evidence" value="ECO:0007669"/>
    <property type="project" value="InterPro"/>
</dbReference>
<comment type="caution">
    <text evidence="5">The sequence shown here is derived from an EMBL/GenBank/DDBJ whole genome shotgun (WGS) entry which is preliminary data.</text>
</comment>
<dbReference type="FunFam" id="3.30.530.20:FF:000007">
    <property type="entry name" value="Major pollen allergen Bet v 1-A"/>
    <property type="match status" value="1"/>
</dbReference>
<dbReference type="CDD" id="cd07816">
    <property type="entry name" value="Bet_v1-like"/>
    <property type="match status" value="1"/>
</dbReference>
<keyword evidence="3" id="KW-0568">Pathogenesis-related protein</keyword>
<reference evidence="5 6" key="1">
    <citation type="journal article" date="2019" name="Plant Biotechnol. J.">
        <title>The red bayberry genome and genetic basis of sex determination.</title>
        <authorList>
            <person name="Jia H.M."/>
            <person name="Jia H.J."/>
            <person name="Cai Q.L."/>
            <person name="Wang Y."/>
            <person name="Zhao H.B."/>
            <person name="Yang W.F."/>
            <person name="Wang G.Y."/>
            <person name="Li Y.H."/>
            <person name="Zhan D.L."/>
            <person name="Shen Y.T."/>
            <person name="Niu Q.F."/>
            <person name="Chang L."/>
            <person name="Qiu J."/>
            <person name="Zhao L."/>
            <person name="Xie H.B."/>
            <person name="Fu W.Y."/>
            <person name="Jin J."/>
            <person name="Li X.W."/>
            <person name="Jiao Y."/>
            <person name="Zhou C.C."/>
            <person name="Tu T."/>
            <person name="Chai C.Y."/>
            <person name="Gao J.L."/>
            <person name="Fan L.J."/>
            <person name="van de Weg E."/>
            <person name="Wang J.Y."/>
            <person name="Gao Z.S."/>
        </authorList>
    </citation>
    <scope>NUCLEOTIDE SEQUENCE [LARGE SCALE GENOMIC DNA]</scope>
    <source>
        <tissue evidence="5">Leaves</tissue>
    </source>
</reference>
<proteinExistence type="inferred from homology"/>
<dbReference type="GO" id="GO:0005737">
    <property type="term" value="C:cytoplasm"/>
    <property type="evidence" value="ECO:0007669"/>
    <property type="project" value="TreeGrafter"/>
</dbReference>
<dbReference type="GO" id="GO:0005634">
    <property type="term" value="C:nucleus"/>
    <property type="evidence" value="ECO:0007669"/>
    <property type="project" value="TreeGrafter"/>
</dbReference>
<dbReference type="InterPro" id="IPR000916">
    <property type="entry name" value="Bet_v_I/MLP"/>
</dbReference>
<feature type="domain" description="Bet v I/Major latex protein" evidence="4">
    <location>
        <begin position="1"/>
        <end position="156"/>
    </location>
</feature>
<dbReference type="Proteomes" id="UP000516437">
    <property type="component" value="Chromosome 5"/>
</dbReference>
<dbReference type="EMBL" id="RXIC02000023">
    <property type="protein sequence ID" value="KAB1213919.1"/>
    <property type="molecule type" value="Genomic_DNA"/>
</dbReference>
<dbReference type="SUPFAM" id="SSF55961">
    <property type="entry name" value="Bet v1-like"/>
    <property type="match status" value="1"/>
</dbReference>
<keyword evidence="6" id="KW-1185">Reference proteome</keyword>
<dbReference type="Gene3D" id="3.30.530.20">
    <property type="match status" value="1"/>
</dbReference>
<evidence type="ECO:0000313" key="5">
    <source>
        <dbReference type="EMBL" id="KAB1213919.1"/>
    </source>
</evidence>
<dbReference type="GO" id="GO:0009738">
    <property type="term" value="P:abscisic acid-activated signaling pathway"/>
    <property type="evidence" value="ECO:0007669"/>
    <property type="project" value="InterPro"/>
</dbReference>